<organism evidence="2 3">
    <name type="scientific">Aspergillus avenaceus</name>
    <dbReference type="NCBI Taxonomy" id="36643"/>
    <lineage>
        <taxon>Eukaryota</taxon>
        <taxon>Fungi</taxon>
        <taxon>Dikarya</taxon>
        <taxon>Ascomycota</taxon>
        <taxon>Pezizomycotina</taxon>
        <taxon>Eurotiomycetes</taxon>
        <taxon>Eurotiomycetidae</taxon>
        <taxon>Eurotiales</taxon>
        <taxon>Aspergillaceae</taxon>
        <taxon>Aspergillus</taxon>
        <taxon>Aspergillus subgen. Circumdati</taxon>
    </lineage>
</organism>
<evidence type="ECO:0000256" key="1">
    <source>
        <dbReference type="SAM" id="MobiDB-lite"/>
    </source>
</evidence>
<accession>A0A5N6TS34</accession>
<dbReference type="Proteomes" id="UP000325780">
    <property type="component" value="Unassembled WGS sequence"/>
</dbReference>
<dbReference type="OrthoDB" id="5324692at2759"/>
<feature type="compositionally biased region" description="Basic and acidic residues" evidence="1">
    <location>
        <begin position="308"/>
        <end position="317"/>
    </location>
</feature>
<name>A0A5N6TS34_ASPAV</name>
<dbReference type="EMBL" id="ML742133">
    <property type="protein sequence ID" value="KAE8149155.1"/>
    <property type="molecule type" value="Genomic_DNA"/>
</dbReference>
<reference evidence="2 3" key="1">
    <citation type="submission" date="2019-04" db="EMBL/GenBank/DDBJ databases">
        <title>Friends and foes A comparative genomics study of 23 Aspergillus species from section Flavi.</title>
        <authorList>
            <consortium name="DOE Joint Genome Institute"/>
            <person name="Kjaerbolling I."/>
            <person name="Vesth T."/>
            <person name="Frisvad J.C."/>
            <person name="Nybo J.L."/>
            <person name="Theobald S."/>
            <person name="Kildgaard S."/>
            <person name="Isbrandt T."/>
            <person name="Kuo A."/>
            <person name="Sato A."/>
            <person name="Lyhne E.K."/>
            <person name="Kogle M.E."/>
            <person name="Wiebenga A."/>
            <person name="Kun R.S."/>
            <person name="Lubbers R.J."/>
            <person name="Makela M.R."/>
            <person name="Barry K."/>
            <person name="Chovatia M."/>
            <person name="Clum A."/>
            <person name="Daum C."/>
            <person name="Haridas S."/>
            <person name="He G."/>
            <person name="LaButti K."/>
            <person name="Lipzen A."/>
            <person name="Mondo S."/>
            <person name="Riley R."/>
            <person name="Salamov A."/>
            <person name="Simmons B.A."/>
            <person name="Magnuson J.K."/>
            <person name="Henrissat B."/>
            <person name="Mortensen U.H."/>
            <person name="Larsen T.O."/>
            <person name="Devries R.P."/>
            <person name="Grigoriev I.V."/>
            <person name="Machida M."/>
            <person name="Baker S.E."/>
            <person name="Andersen M.R."/>
        </authorList>
    </citation>
    <scope>NUCLEOTIDE SEQUENCE [LARGE SCALE GENOMIC DNA]</scope>
    <source>
        <strain evidence="2 3">IBT 18842</strain>
    </source>
</reference>
<feature type="compositionally biased region" description="Polar residues" evidence="1">
    <location>
        <begin position="138"/>
        <end position="165"/>
    </location>
</feature>
<feature type="region of interest" description="Disordered" evidence="1">
    <location>
        <begin position="75"/>
        <end position="270"/>
    </location>
</feature>
<evidence type="ECO:0000313" key="2">
    <source>
        <dbReference type="EMBL" id="KAE8149155.1"/>
    </source>
</evidence>
<sequence length="810" mass="91192">MPFWKKRSRWPPLPTVEEELESLSRELYGLTQIGEKPGIEGVCARGTIDQHPVIIDVITISSIVQVDTQGDLGPGKLFFDDSRRPPTPPADSNQPYDFHSGIAQQKGYQFRPTPLFTPPASRDTSPQGQSRMHAPQLGRNSKPTTGLQRPSRPSETRAQSTTPQKAETLEPHKVPSISKIPVATKSPSSLRHAPTRKTSVPLPSTPKQSEGIKPENPVGRSATGLRKPTPIFVHQSNLPTPKSKGHHDGLKPKPLGQGMETPPLTPPRTPSLAERLEEKLRLRHEKRVPATAQDARKNQESKIPIVIKSKEPAHAENKANPPASIESKTKASTVALKTKLPVPSEPKAKASTIEVKHKLPAPAEPKVKAVSIPQEPAIQVCRPQLAPIVTNVDPPSFKNEPLPTTFIDVPIPRLVPPDEAQSAPLPPKRIVSFRNEALKPAIWKHMEDAIGHLQSRRVSPPPGAVRPPSPSRPGQCLLPCPRSVPVAGYQDWYTIKGMAHLDICPSCLKQMRKSKFRDLFIDVPRARSEKIRCSMSEPWTRLAWVQTVKKQLDHMHLLCQITQPPLGTQPCTGRVTSKQNWYRVVDPSTGMFLPKFNACSACVRNLRILMPPHQDTFKHGSAVQEAICDFVTDSPRFVRYIDHLDLAANRAEHDHSPQPDLSDFMAYARRKVVLRDCRRDRVALNTWYYMPNLPDFTVCEDCYDDAVWPLVRANYPIARKFSSMMRLPPGEGPTRCREASCQLYSPRMRLKFREAVEENDLTYLNKIALRRYVAEQRYRKHQVQLLDDEDRGYNCDAELGRNLEEWKRWE</sequence>
<gene>
    <name evidence="2" type="ORF">BDV25DRAFT_6718</name>
</gene>
<keyword evidence="3" id="KW-1185">Reference proteome</keyword>
<proteinExistence type="predicted"/>
<feature type="region of interest" description="Disordered" evidence="1">
    <location>
        <begin position="287"/>
        <end position="326"/>
    </location>
</feature>
<feature type="compositionally biased region" description="Polar residues" evidence="1">
    <location>
        <begin position="196"/>
        <end position="208"/>
    </location>
</feature>
<protein>
    <submittedName>
        <fullName evidence="2">Uncharacterized protein</fullName>
    </submittedName>
</protein>
<dbReference type="AlphaFoldDB" id="A0A5N6TS34"/>
<evidence type="ECO:0000313" key="3">
    <source>
        <dbReference type="Proteomes" id="UP000325780"/>
    </source>
</evidence>